<keyword evidence="18" id="KW-1185">Reference proteome</keyword>
<comment type="catalytic activity">
    <reaction evidence="11">
        <text>Couples ATP hydrolysis with the unwinding of duplex DNA by translocating in the 3'-5' direction.</text>
        <dbReference type="EC" id="5.6.2.4"/>
    </reaction>
</comment>
<evidence type="ECO:0000256" key="8">
    <source>
        <dbReference type="ARBA" id="ARBA00023125"/>
    </source>
</evidence>
<reference evidence="17 18" key="1">
    <citation type="journal article" date="2015" name="Int. J. Syst. Evol. Microbiol.">
        <title>Carboxylicivirga linearis sp. nov., isolated from a sea cucumber culture pond.</title>
        <authorList>
            <person name="Wang F.Q."/>
            <person name="Zhou Y.X."/>
            <person name="Lin X.Z."/>
            <person name="Chen G.J."/>
            <person name="Du Z.J."/>
        </authorList>
    </citation>
    <scope>NUCLEOTIDE SEQUENCE [LARGE SCALE GENOMIC DNA]</scope>
    <source>
        <strain evidence="17 18">FB218</strain>
    </source>
</reference>
<dbReference type="RefSeq" id="WP_212214162.1">
    <property type="nucleotide sequence ID" value="NZ_JAGUCO010000002.1"/>
</dbReference>
<dbReference type="InterPro" id="IPR011604">
    <property type="entry name" value="PDDEXK-like_dom_sf"/>
</dbReference>
<evidence type="ECO:0000256" key="9">
    <source>
        <dbReference type="ARBA" id="ARBA00023204"/>
    </source>
</evidence>
<dbReference type="InterPro" id="IPR000212">
    <property type="entry name" value="DNA_helicase_UvrD/REP"/>
</dbReference>
<evidence type="ECO:0000259" key="16">
    <source>
        <dbReference type="PROSITE" id="PS51217"/>
    </source>
</evidence>
<keyword evidence="3" id="KW-0227">DNA damage</keyword>
<evidence type="ECO:0000256" key="10">
    <source>
        <dbReference type="ARBA" id="ARBA00023235"/>
    </source>
</evidence>
<evidence type="ECO:0000256" key="7">
    <source>
        <dbReference type="ARBA" id="ARBA00022840"/>
    </source>
</evidence>
<dbReference type="PROSITE" id="PS51217">
    <property type="entry name" value="UVRD_HELICASE_CTER"/>
    <property type="match status" value="1"/>
</dbReference>
<keyword evidence="1" id="KW-0540">Nuclease</keyword>
<feature type="domain" description="UvrD-like helicase ATP-binding" evidence="15">
    <location>
        <begin position="1"/>
        <end position="468"/>
    </location>
</feature>
<dbReference type="InterPro" id="IPR014016">
    <property type="entry name" value="UvrD-like_ATP-bd"/>
</dbReference>
<keyword evidence="6" id="KW-0269">Exonuclease</keyword>
<keyword evidence="4 14" id="KW-0378">Hydrolase</keyword>
<evidence type="ECO:0000256" key="13">
    <source>
        <dbReference type="ARBA" id="ARBA00048988"/>
    </source>
</evidence>
<proteinExistence type="predicted"/>
<evidence type="ECO:0000256" key="3">
    <source>
        <dbReference type="ARBA" id="ARBA00022763"/>
    </source>
</evidence>
<comment type="catalytic activity">
    <reaction evidence="13">
        <text>ATP + H2O = ADP + phosphate + H(+)</text>
        <dbReference type="Rhea" id="RHEA:13065"/>
        <dbReference type="ChEBI" id="CHEBI:15377"/>
        <dbReference type="ChEBI" id="CHEBI:15378"/>
        <dbReference type="ChEBI" id="CHEBI:30616"/>
        <dbReference type="ChEBI" id="CHEBI:43474"/>
        <dbReference type="ChEBI" id="CHEBI:456216"/>
        <dbReference type="EC" id="5.6.2.4"/>
    </reaction>
</comment>
<name>A0ABS5JRY8_9BACT</name>
<evidence type="ECO:0000256" key="14">
    <source>
        <dbReference type="PROSITE-ProRule" id="PRU00560"/>
    </source>
</evidence>
<evidence type="ECO:0000256" key="1">
    <source>
        <dbReference type="ARBA" id="ARBA00022722"/>
    </source>
</evidence>
<sequence>MSQLKIYRASAGSGKTYTLSGEFIKLLFQDPQNYKSILAVTFTNKATSEMKNRILENLYALSTKEDADYLTDLMTIHQKSAKQIRNIARQLLINILNDFSKFSVNTIDSFFQKVMRSFAYEANLPAGFKVELDTDRVLSQAVDELLRELELKGKEELRDWLINHTLSKIEDGKDWNIANELKTLGQEVFKEEFQSLDADTLEKLQNKQLLHAYNKQLRKIIKDFEIFIKEKAVEGIDLMKKHGVSYDMLHLKSRSPLKNLEKLSSLQKKDDLLTIQKLIPLIDSPEECHNKKNNESDNNIITDCFNGGLNKVLFDISERFIKEKTNYYTAKTISANLNALGIATDIALKVQDIARNENLFLLADANRLLHQIIDQNNTPFIYEKTGTRYQNYMIDEFQDTSRLQWNNFKPLLLNSVAEDKMAMIVGDVKQSIYRWRNSDWKLLSDKVEEDFKDFGTNPQILETNWRSFEHIINFNNIIFKEAARMLQYEFVKSSEEANPQHLMPDDLKTKITKAYDDTVQKTSSKSIGTGGYIKMAFPEGSKKADYMKNATQQSVVEIENLLDAGYEYKDICILVRRKKEGQQITEALLSGLDSPSNRKHPVISNETLLLGSSPAVNLVIQQIKYIQDPENAVYEAYVDLYDQFFDSDSLDAIEKCDGSTLITQDKGITENLRNKLLELKGQPLFEMAETLIRQLPKNIYEHQFIFIQGLLDAVRDYVTNYSVNAHDFITWWDDKGQNTAISVPEGQNAINVMTIHKSKGLEFKAVVIPYCNWPIDDKGFGSLIWCKPQSEPFNQIDLVPVSYNQQLLQSSFVDEYLDERLHQFVDNLNLLYVAFTRAKESLVVLGEQPPKTGGIKNVSNVLHRIANQLNMINIDNDSLKDELCEAWNVEDMIFEFGTIPSGSKVKEEEVTNENFIVRTYALGDRIKVHPESMVLNSPDGLANLKKGKLMHQLFELIETSKDTIKAVTQLILNGQLKTNEKEKVLNFINQKINQPLVKEWFNPEYSIINEGSILTPNGLYRPDRVVIKNKEAIVIDYKFGEKHNEKYRSQVNRYKKLLSQMGYKNVKGYLWYMGDEDLVEEVLDQPQQGKLF</sequence>
<keyword evidence="9" id="KW-0234">DNA repair</keyword>
<dbReference type="Gene3D" id="3.40.50.300">
    <property type="entry name" value="P-loop containing nucleotide triphosphate hydrolases"/>
    <property type="match status" value="3"/>
</dbReference>
<dbReference type="InterPro" id="IPR011335">
    <property type="entry name" value="Restrct_endonuc-II-like"/>
</dbReference>
<keyword evidence="10" id="KW-0413">Isomerase</keyword>
<dbReference type="EMBL" id="JAGUCO010000002">
    <property type="protein sequence ID" value="MBS2097580.1"/>
    <property type="molecule type" value="Genomic_DNA"/>
</dbReference>
<gene>
    <name evidence="17" type="ORF">KEM10_04765</name>
</gene>
<dbReference type="PANTHER" id="PTHR11070:SF67">
    <property type="entry name" value="DNA 3'-5' HELICASE"/>
    <property type="match status" value="1"/>
</dbReference>
<dbReference type="InterPro" id="IPR027417">
    <property type="entry name" value="P-loop_NTPase"/>
</dbReference>
<feature type="binding site" evidence="14">
    <location>
        <begin position="9"/>
        <end position="16"/>
    </location>
    <ligand>
        <name>ATP</name>
        <dbReference type="ChEBI" id="CHEBI:30616"/>
    </ligand>
</feature>
<evidence type="ECO:0000259" key="15">
    <source>
        <dbReference type="PROSITE" id="PS51198"/>
    </source>
</evidence>
<dbReference type="InterPro" id="IPR014017">
    <property type="entry name" value="DNA_helicase_UvrD-like_C"/>
</dbReference>
<dbReference type="PANTHER" id="PTHR11070">
    <property type="entry name" value="UVRD / RECB / PCRA DNA HELICASE FAMILY MEMBER"/>
    <property type="match status" value="1"/>
</dbReference>
<dbReference type="SUPFAM" id="SSF52540">
    <property type="entry name" value="P-loop containing nucleoside triphosphate hydrolases"/>
    <property type="match status" value="1"/>
</dbReference>
<evidence type="ECO:0000256" key="6">
    <source>
        <dbReference type="ARBA" id="ARBA00022839"/>
    </source>
</evidence>
<dbReference type="SUPFAM" id="SSF52980">
    <property type="entry name" value="Restriction endonuclease-like"/>
    <property type="match status" value="1"/>
</dbReference>
<keyword evidence="5 14" id="KW-0347">Helicase</keyword>
<organism evidence="17 18">
    <name type="scientific">Carboxylicivirga linearis</name>
    <dbReference type="NCBI Taxonomy" id="1628157"/>
    <lineage>
        <taxon>Bacteria</taxon>
        <taxon>Pseudomonadati</taxon>
        <taxon>Bacteroidota</taxon>
        <taxon>Bacteroidia</taxon>
        <taxon>Marinilabiliales</taxon>
        <taxon>Marinilabiliaceae</taxon>
        <taxon>Carboxylicivirga</taxon>
    </lineage>
</organism>
<dbReference type="Gene3D" id="1.10.3170.10">
    <property type="entry name" value="Recbcd, chain B, domain 2"/>
    <property type="match status" value="1"/>
</dbReference>
<dbReference type="PROSITE" id="PS51198">
    <property type="entry name" value="UVRD_HELICASE_ATP_BIND"/>
    <property type="match status" value="1"/>
</dbReference>
<protein>
    <recommendedName>
        <fullName evidence="12">DNA 3'-5' helicase</fullName>
        <ecNumber evidence="12">5.6.2.4</ecNumber>
    </recommendedName>
</protein>
<evidence type="ECO:0000256" key="11">
    <source>
        <dbReference type="ARBA" id="ARBA00034617"/>
    </source>
</evidence>
<evidence type="ECO:0000313" key="18">
    <source>
        <dbReference type="Proteomes" id="UP000708576"/>
    </source>
</evidence>
<evidence type="ECO:0000256" key="5">
    <source>
        <dbReference type="ARBA" id="ARBA00022806"/>
    </source>
</evidence>
<keyword evidence="8" id="KW-0238">DNA-binding</keyword>
<dbReference type="Pfam" id="PF00580">
    <property type="entry name" value="UvrD-helicase"/>
    <property type="match status" value="1"/>
</dbReference>
<dbReference type="Pfam" id="PF13361">
    <property type="entry name" value="UvrD_C"/>
    <property type="match status" value="1"/>
</dbReference>
<keyword evidence="7 14" id="KW-0067">ATP-binding</keyword>
<comment type="caution">
    <text evidence="17">The sequence shown here is derived from an EMBL/GenBank/DDBJ whole genome shotgun (WGS) entry which is preliminary data.</text>
</comment>
<dbReference type="EC" id="5.6.2.4" evidence="12"/>
<feature type="domain" description="UvrD-like helicase C-terminal" evidence="16">
    <location>
        <begin position="502"/>
        <end position="760"/>
    </location>
</feature>
<accession>A0ABS5JRY8</accession>
<evidence type="ECO:0000256" key="2">
    <source>
        <dbReference type="ARBA" id="ARBA00022741"/>
    </source>
</evidence>
<evidence type="ECO:0000256" key="4">
    <source>
        <dbReference type="ARBA" id="ARBA00022801"/>
    </source>
</evidence>
<evidence type="ECO:0000256" key="12">
    <source>
        <dbReference type="ARBA" id="ARBA00034808"/>
    </source>
</evidence>
<evidence type="ECO:0000313" key="17">
    <source>
        <dbReference type="EMBL" id="MBS2097580.1"/>
    </source>
</evidence>
<dbReference type="Proteomes" id="UP000708576">
    <property type="component" value="Unassembled WGS sequence"/>
</dbReference>
<keyword evidence="2 14" id="KW-0547">Nucleotide-binding</keyword>
<dbReference type="Gene3D" id="3.90.320.10">
    <property type="match status" value="1"/>
</dbReference>